<dbReference type="AlphaFoldDB" id="A0A516GSM2"/>
<dbReference type="OrthoDB" id="583504at2"/>
<dbReference type="RefSeq" id="WP_143381382.1">
    <property type="nucleotide sequence ID" value="NZ_CP041637.1"/>
</dbReference>
<dbReference type="EMBL" id="CP041637">
    <property type="protein sequence ID" value="QDO94498.1"/>
    <property type="molecule type" value="Genomic_DNA"/>
</dbReference>
<proteinExistence type="predicted"/>
<dbReference type="Proteomes" id="UP000319209">
    <property type="component" value="Chromosome"/>
</dbReference>
<sequence length="215" mass="24202">MGLTISSGILVDFKDNEPEAFEAYKAIFENINTILAKNGVAPYKEPIEMNKEPLQFGGFPYSFLHHLRRFAAHVWEQKDNENWDWTPTPFSIDDEPGADAILEEHYTYMSSHLLTHSDSEGFYVPVELPEVLFDTEEAPVPGAMIGSSYDLLSELKSLTAHLGIGLDDNDNLTNVDELNAIITNEDDFWIEILVCVTLIDAAKFSIQNKTAILFN</sequence>
<dbReference type="KEGG" id="fop:FNB79_11150"/>
<keyword evidence="2" id="KW-1185">Reference proteome</keyword>
<evidence type="ECO:0000313" key="1">
    <source>
        <dbReference type="EMBL" id="QDO94498.1"/>
    </source>
</evidence>
<reference evidence="1 2" key="1">
    <citation type="submission" date="2019-07" db="EMBL/GenBank/DDBJ databases">
        <title>Genome sequencing for Formosa sp. PS13.</title>
        <authorList>
            <person name="Park S.-J."/>
        </authorList>
    </citation>
    <scope>NUCLEOTIDE SEQUENCE [LARGE SCALE GENOMIC DNA]</scope>
    <source>
        <strain evidence="1 2">PS13</strain>
    </source>
</reference>
<accession>A0A516GSM2</accession>
<gene>
    <name evidence="1" type="ORF">FNB79_11150</name>
</gene>
<protein>
    <submittedName>
        <fullName evidence="1">Uncharacterized protein</fullName>
    </submittedName>
</protein>
<name>A0A516GSM2_9FLAO</name>
<evidence type="ECO:0000313" key="2">
    <source>
        <dbReference type="Proteomes" id="UP000319209"/>
    </source>
</evidence>
<organism evidence="1 2">
    <name type="scientific">Formosa sediminum</name>
    <dbReference type="NCBI Taxonomy" id="2594004"/>
    <lineage>
        <taxon>Bacteria</taxon>
        <taxon>Pseudomonadati</taxon>
        <taxon>Bacteroidota</taxon>
        <taxon>Flavobacteriia</taxon>
        <taxon>Flavobacteriales</taxon>
        <taxon>Flavobacteriaceae</taxon>
        <taxon>Formosa</taxon>
    </lineage>
</organism>